<dbReference type="AlphaFoldDB" id="A0A086LRM8"/>
<evidence type="ECO:0000313" key="14">
    <source>
        <dbReference type="EMBL" id="KFG59296.1"/>
    </source>
</evidence>
<keyword evidence="8 11" id="KW-0175">Coiled coil</keyword>
<name>A0A086LRM8_TOXGO</name>
<feature type="compositionally biased region" description="Low complexity" evidence="12">
    <location>
        <begin position="535"/>
        <end position="552"/>
    </location>
</feature>
<protein>
    <submittedName>
        <fullName evidence="14">Putative 5'-3' exoribonuclease</fullName>
    </submittedName>
</protein>
<keyword evidence="10" id="KW-0863">Zinc-finger</keyword>
<keyword evidence="10" id="KW-0862">Zinc</keyword>
<dbReference type="GO" id="GO:0005634">
    <property type="term" value="C:nucleus"/>
    <property type="evidence" value="ECO:0007669"/>
    <property type="project" value="UniProtKB-SubCell"/>
</dbReference>
<dbReference type="InterPro" id="IPR041412">
    <property type="entry name" value="Xrn1_helical"/>
</dbReference>
<dbReference type="InterPro" id="IPR017151">
    <property type="entry name" value="Xrn2/3/4"/>
</dbReference>
<keyword evidence="4" id="KW-0507">mRNA processing</keyword>
<feature type="compositionally biased region" description="Basic and acidic residues" evidence="12">
    <location>
        <begin position="463"/>
        <end position="473"/>
    </location>
</feature>
<dbReference type="Pfam" id="PF03159">
    <property type="entry name" value="XRN_N"/>
    <property type="match status" value="1"/>
</dbReference>
<dbReference type="PANTHER" id="PTHR12341:SF41">
    <property type="entry name" value="5'-3' EXORIBONUCLEASE 2"/>
    <property type="match status" value="1"/>
</dbReference>
<evidence type="ECO:0000256" key="11">
    <source>
        <dbReference type="SAM" id="Coils"/>
    </source>
</evidence>
<gene>
    <name evidence="14" type="ORF">TGRUB_305780</name>
</gene>
<feature type="region of interest" description="Disordered" evidence="12">
    <location>
        <begin position="491"/>
        <end position="510"/>
    </location>
</feature>
<feature type="compositionally biased region" description="Basic and acidic residues" evidence="12">
    <location>
        <begin position="1223"/>
        <end position="1239"/>
    </location>
</feature>
<keyword evidence="5" id="KW-0540">Nuclease</keyword>
<dbReference type="PROSITE" id="PS50158">
    <property type="entry name" value="ZF_CCHC"/>
    <property type="match status" value="1"/>
</dbReference>
<feature type="region of interest" description="Disordered" evidence="12">
    <location>
        <begin position="463"/>
        <end position="485"/>
    </location>
</feature>
<keyword evidence="9" id="KW-0539">Nucleus</keyword>
<keyword evidence="10" id="KW-0479">Metal-binding</keyword>
<evidence type="ECO:0000256" key="8">
    <source>
        <dbReference type="ARBA" id="ARBA00023054"/>
    </source>
</evidence>
<comment type="caution">
    <text evidence="14">The sequence shown here is derived from an EMBL/GenBank/DDBJ whole genome shotgun (WGS) entry which is preliminary data.</text>
</comment>
<evidence type="ECO:0000256" key="2">
    <source>
        <dbReference type="ARBA" id="ARBA00006994"/>
    </source>
</evidence>
<feature type="region of interest" description="Disordered" evidence="12">
    <location>
        <begin position="533"/>
        <end position="553"/>
    </location>
</feature>
<dbReference type="PIRSF" id="PIRSF037239">
    <property type="entry name" value="Exonuclease_Xrn2"/>
    <property type="match status" value="1"/>
</dbReference>
<dbReference type="EMBL" id="AFYV02002243">
    <property type="protein sequence ID" value="KFG59296.1"/>
    <property type="molecule type" value="Genomic_DNA"/>
</dbReference>
<proteinExistence type="inferred from homology"/>
<feature type="compositionally biased region" description="Acidic residues" evidence="12">
    <location>
        <begin position="585"/>
        <end position="594"/>
    </location>
</feature>
<dbReference type="PANTHER" id="PTHR12341">
    <property type="entry name" value="5'-&gt;3' EXORIBONUCLEASE"/>
    <property type="match status" value="1"/>
</dbReference>
<reference evidence="14 15" key="1">
    <citation type="submission" date="2014-05" db="EMBL/GenBank/DDBJ databases">
        <authorList>
            <person name="Sibley D."/>
            <person name="Venepally P."/>
            <person name="Karamycheva S."/>
            <person name="Hadjithomas M."/>
            <person name="Khan A."/>
            <person name="Brunk B."/>
            <person name="Roos D."/>
            <person name="Caler E."/>
            <person name="Lorenzi H."/>
        </authorList>
    </citation>
    <scope>NUCLEOTIDE SEQUENCE [LARGE SCALE GENOMIC DNA]</scope>
    <source>
        <strain evidence="14 15">RUB</strain>
    </source>
</reference>
<dbReference type="InterPro" id="IPR001878">
    <property type="entry name" value="Znf_CCHC"/>
</dbReference>
<dbReference type="GO" id="GO:0000956">
    <property type="term" value="P:nuclear-transcribed mRNA catabolic process"/>
    <property type="evidence" value="ECO:0007669"/>
    <property type="project" value="TreeGrafter"/>
</dbReference>
<dbReference type="Gene3D" id="3.40.50.12390">
    <property type="match status" value="1"/>
</dbReference>
<evidence type="ECO:0000256" key="10">
    <source>
        <dbReference type="PROSITE-ProRule" id="PRU00047"/>
    </source>
</evidence>
<evidence type="ECO:0000256" key="7">
    <source>
        <dbReference type="ARBA" id="ARBA00022839"/>
    </source>
</evidence>
<feature type="compositionally biased region" description="Basic and acidic residues" evidence="12">
    <location>
        <begin position="30"/>
        <end position="51"/>
    </location>
</feature>
<evidence type="ECO:0000313" key="15">
    <source>
        <dbReference type="Proteomes" id="UP000028834"/>
    </source>
</evidence>
<evidence type="ECO:0000256" key="6">
    <source>
        <dbReference type="ARBA" id="ARBA00022801"/>
    </source>
</evidence>
<feature type="region of interest" description="Disordered" evidence="12">
    <location>
        <begin position="1192"/>
        <end position="1239"/>
    </location>
</feature>
<evidence type="ECO:0000256" key="4">
    <source>
        <dbReference type="ARBA" id="ARBA00022664"/>
    </source>
</evidence>
<dbReference type="GO" id="GO:0006397">
    <property type="term" value="P:mRNA processing"/>
    <property type="evidence" value="ECO:0007669"/>
    <property type="project" value="UniProtKB-KW"/>
</dbReference>
<evidence type="ECO:0000259" key="13">
    <source>
        <dbReference type="PROSITE" id="PS50158"/>
    </source>
</evidence>
<dbReference type="GO" id="GO:0008270">
    <property type="term" value="F:zinc ion binding"/>
    <property type="evidence" value="ECO:0007669"/>
    <property type="project" value="UniProtKB-KW"/>
</dbReference>
<comment type="subcellular location">
    <subcellularLocation>
        <location evidence="1">Nucleus</location>
    </subcellularLocation>
</comment>
<dbReference type="Pfam" id="PF17846">
    <property type="entry name" value="XRN_M"/>
    <property type="match status" value="3"/>
</dbReference>
<dbReference type="InterPro" id="IPR004859">
    <property type="entry name" value="Xrn1_N"/>
</dbReference>
<dbReference type="GO" id="GO:0006364">
    <property type="term" value="P:rRNA processing"/>
    <property type="evidence" value="ECO:0007669"/>
    <property type="project" value="UniProtKB-KW"/>
</dbReference>
<dbReference type="InterPro" id="IPR027073">
    <property type="entry name" value="5_3_exoribonuclease"/>
</dbReference>
<dbReference type="CDD" id="cd18673">
    <property type="entry name" value="PIN_XRN1-2-like"/>
    <property type="match status" value="1"/>
</dbReference>
<feature type="compositionally biased region" description="Low complexity" evidence="12">
    <location>
        <begin position="474"/>
        <end position="483"/>
    </location>
</feature>
<feature type="domain" description="CCHC-type" evidence="13">
    <location>
        <begin position="284"/>
        <end position="298"/>
    </location>
</feature>
<sequence>MGVPTFYRWLCSRYPRVVIDVGENHVQEMREELRQKKEQQRQQAAKEKEATSTDGQENNDAETTEEDFAYDCLYLDMNGIIHPCCHTDDGSCPATEEEMFLSIFQYVDRIVDIIRPRQLLYLAIDGVAPRAKMNQQRSRRFKAAKDIQEEEKAYAELRAQFESEGREVPPKKMRWDSNVITPGTPFMHRLADALTYYIQDRLATNENWKGLRVIFSDATVPGEGEHKIMDFIRQQRKSGEFCPNLRHVLHGADADLIMLGLATHEANFSILREAVVDRTPEQVCSACGAVGHSAENCPASSSVQAPDDRAFRVFEQDKRGLKRHLEARGVELREDWATGLESHRRAWKPLQMLQLPVLREYLAYEFITSQEEGQSFDLERCIDDFVFLCFLCGNDFLPHLPHQSIQRGSIDALVQLYLQLRPQVLTDYLTREGRVNLPELYTFLHHLAIVEKEVVRRDLQRKSRMRERTEQQKQQELLSAAKAAAERIRTANKGGDSGPSRDAEQAPELSNENAARLLKHQLEARILAVGSSNISQSGSPEAQPAPAGAAAGAAGGVVGQVDAEDASVRGETSGEGAEGAVVREEDSECFEEEAAREQAASADGGDMVSPPVKRRNRGAEGSEEGGVVSVSAGKKREADFDMFKAKLSQKLNREIDGDTLLKDEVDGGVGCPDRATWRQKYYRQKFHLPAESDRKDVEQLASDVALAYIVGLQWVLLYYYQGCNSFDWFFPFHYAPLAVDLADELQRRLKLDDQKEERERRGSALGSVQGLPRCGHSRGVSLGQDGNFEISFTLGTPFRAFEQLMAVLPPYSASCLPREHAAVMMNPRSAIADFYPSDVKMDPNGKRHQWQWVVLLPFIDENRLLRTCKPLEKFLTLEERERNRRGSDRLYVHRSHPLARTLAEVSPEHGQGVTVHDEEAEAEAESSAGYSGVRGEGRLIEGDSTSMGMTGKLFFNQFSVLPGEHVVSPIEGLPDFTSVAVCCFYTPLRLPQQHRSVLLEGVKPYVPILERFDLEDEERKDRAFSGAIARRIVMHCLSSRHREYSRQDRQPGFERPPWQERGAGMIPHGRRPPYPPGNFPPGPNFPCRPGFSHGVPDPPLLYSVPGGVHAGGSAAWNAPGLIPGDPWAQQFAAPGYGRPQSQGAGLLSAPVHGGYGSRPPYADVRCMQSMQNSRGLMGPGYAPYRNANPGYSAGGNYQSPQGTGYVDYQFPARGGYGNHSRGGRRDGRYEDSKSRQYGR</sequence>
<evidence type="ECO:0000256" key="5">
    <source>
        <dbReference type="ARBA" id="ARBA00022722"/>
    </source>
</evidence>
<comment type="similarity">
    <text evidence="2">Belongs to the 5'-3' exonuclease family. XRN2/RAT1 subfamily.</text>
</comment>
<evidence type="ECO:0000256" key="12">
    <source>
        <dbReference type="SAM" id="MobiDB-lite"/>
    </source>
</evidence>
<evidence type="ECO:0000256" key="9">
    <source>
        <dbReference type="ARBA" id="ARBA00023242"/>
    </source>
</evidence>
<feature type="region of interest" description="Disordered" evidence="12">
    <location>
        <begin position="565"/>
        <end position="630"/>
    </location>
</feature>
<organism evidence="14 15">
    <name type="scientific">Toxoplasma gondii RUB</name>
    <dbReference type="NCBI Taxonomy" id="935652"/>
    <lineage>
        <taxon>Eukaryota</taxon>
        <taxon>Sar</taxon>
        <taxon>Alveolata</taxon>
        <taxon>Apicomplexa</taxon>
        <taxon>Conoidasida</taxon>
        <taxon>Coccidia</taxon>
        <taxon>Eucoccidiorida</taxon>
        <taxon>Eimeriorina</taxon>
        <taxon>Sarcocystidae</taxon>
        <taxon>Toxoplasma</taxon>
    </lineage>
</organism>
<evidence type="ECO:0000256" key="3">
    <source>
        <dbReference type="ARBA" id="ARBA00022552"/>
    </source>
</evidence>
<keyword evidence="7" id="KW-0269">Exonuclease</keyword>
<dbReference type="GO" id="GO:0004534">
    <property type="term" value="F:5'-3' RNA exonuclease activity"/>
    <property type="evidence" value="ECO:0007669"/>
    <property type="project" value="InterPro"/>
</dbReference>
<feature type="coiled-coil region" evidence="11">
    <location>
        <begin position="140"/>
        <end position="167"/>
    </location>
</feature>
<dbReference type="VEuPathDB" id="ToxoDB:TGRUB_305780"/>
<dbReference type="GO" id="GO:0003723">
    <property type="term" value="F:RNA binding"/>
    <property type="evidence" value="ECO:0007669"/>
    <property type="project" value="TreeGrafter"/>
</dbReference>
<accession>A0A086LRM8</accession>
<dbReference type="OrthoDB" id="329962at2759"/>
<evidence type="ECO:0000256" key="1">
    <source>
        <dbReference type="ARBA" id="ARBA00004123"/>
    </source>
</evidence>
<keyword evidence="6" id="KW-0378">Hydrolase</keyword>
<dbReference type="Proteomes" id="UP000028834">
    <property type="component" value="Unassembled WGS sequence"/>
</dbReference>
<dbReference type="Gene3D" id="1.25.40.1050">
    <property type="match status" value="1"/>
</dbReference>
<feature type="region of interest" description="Disordered" evidence="12">
    <location>
        <begin position="30"/>
        <end position="62"/>
    </location>
</feature>
<keyword evidence="3" id="KW-0698">rRNA processing</keyword>